<dbReference type="AlphaFoldDB" id="A0A1I0V3Y2"/>
<accession>A0A1I0V3Y2</accession>
<protein>
    <submittedName>
        <fullName evidence="1">Uncharacterized protein</fullName>
    </submittedName>
</protein>
<evidence type="ECO:0000313" key="1">
    <source>
        <dbReference type="EMBL" id="SFA71049.1"/>
    </source>
</evidence>
<evidence type="ECO:0000313" key="2">
    <source>
        <dbReference type="Proteomes" id="UP000183843"/>
    </source>
</evidence>
<sequence>MSIAILCYLAALRASKLMVDKSVNVRGEENMRDKPEGLDRELYGHLCPELEWMSDEEKEELLSGEMEKEMTEDGMAK</sequence>
<dbReference type="Proteomes" id="UP000183843">
    <property type="component" value="Unassembled WGS sequence"/>
</dbReference>
<dbReference type="RefSeq" id="WP_143555459.1">
    <property type="nucleotide sequence ID" value="NZ_FOJX01000001.1"/>
</dbReference>
<name>A0A1I0V3Y2_SELRU</name>
<gene>
    <name evidence="1" type="ORF">SAMN05216587_101245</name>
</gene>
<dbReference type="EMBL" id="FOJX01000001">
    <property type="protein sequence ID" value="SFA71049.1"/>
    <property type="molecule type" value="Genomic_DNA"/>
</dbReference>
<reference evidence="1 2" key="1">
    <citation type="submission" date="2016-10" db="EMBL/GenBank/DDBJ databases">
        <authorList>
            <person name="de Groot N.N."/>
        </authorList>
    </citation>
    <scope>NUCLEOTIDE SEQUENCE [LARGE SCALE GENOMIC DNA]</scope>
    <source>
        <strain evidence="1 2">L14</strain>
    </source>
</reference>
<organism evidence="1 2">
    <name type="scientific">Selenomonas ruminantium</name>
    <dbReference type="NCBI Taxonomy" id="971"/>
    <lineage>
        <taxon>Bacteria</taxon>
        <taxon>Bacillati</taxon>
        <taxon>Bacillota</taxon>
        <taxon>Negativicutes</taxon>
        <taxon>Selenomonadales</taxon>
        <taxon>Selenomonadaceae</taxon>
        <taxon>Selenomonas</taxon>
    </lineage>
</organism>
<proteinExistence type="predicted"/>